<gene>
    <name evidence="18" type="primary">ACSM5</name>
</gene>
<dbReference type="FunFam" id="3.40.50.12780:FF:000007">
    <property type="entry name" value="Acyl-coenzyme A synthetase ACSM2A, mitochondrial"/>
    <property type="match status" value="1"/>
</dbReference>
<keyword evidence="19" id="KW-1185">Reference proteome</keyword>
<dbReference type="STRING" id="13616.ENSMODP00000036859"/>
<dbReference type="PANTHER" id="PTHR43605:SF6">
    <property type="entry name" value="ACYL-COENZYME A SYNTHETASE ACSM5, MITOCHONDRIAL"/>
    <property type="match status" value="1"/>
</dbReference>
<keyword evidence="13" id="KW-0496">Mitochondrion</keyword>
<evidence type="ECO:0000256" key="13">
    <source>
        <dbReference type="ARBA" id="ARBA00023128"/>
    </source>
</evidence>
<dbReference type="GO" id="GO:0005524">
    <property type="term" value="F:ATP binding"/>
    <property type="evidence" value="ECO:0007669"/>
    <property type="project" value="UniProtKB-KW"/>
</dbReference>
<proteinExistence type="inferred from homology"/>
<dbReference type="InParanoid" id="F6V733"/>
<dbReference type="GO" id="GO:0006631">
    <property type="term" value="P:fatty acid metabolic process"/>
    <property type="evidence" value="ECO:0007669"/>
    <property type="project" value="UniProtKB-KW"/>
</dbReference>
<dbReference type="Ensembl" id="ENSMODT00000038453.3">
    <property type="protein sequence ID" value="ENSMODP00000036859.3"/>
    <property type="gene ID" value="ENSMODG00000006801.4"/>
</dbReference>
<evidence type="ECO:0000256" key="9">
    <source>
        <dbReference type="ARBA" id="ARBA00022840"/>
    </source>
</evidence>
<evidence type="ECO:0000256" key="4">
    <source>
        <dbReference type="ARBA" id="ARBA00006432"/>
    </source>
</evidence>
<dbReference type="GO" id="GO:0005739">
    <property type="term" value="C:mitochondrion"/>
    <property type="evidence" value="ECO:0007669"/>
    <property type="project" value="UniProtKB-SubCell"/>
</dbReference>
<dbReference type="InterPro" id="IPR025110">
    <property type="entry name" value="AMP-bd_C"/>
</dbReference>
<dbReference type="InterPro" id="IPR020845">
    <property type="entry name" value="AMP-binding_CS"/>
</dbReference>
<dbReference type="KEGG" id="mdo:100026263"/>
<dbReference type="Gene3D" id="3.40.50.12780">
    <property type="entry name" value="N-terminal domain of ligase-like"/>
    <property type="match status" value="1"/>
</dbReference>
<dbReference type="InterPro" id="IPR045851">
    <property type="entry name" value="AMP-bd_C_sf"/>
</dbReference>
<reference evidence="18" key="2">
    <citation type="submission" date="2025-08" db="UniProtKB">
        <authorList>
            <consortium name="Ensembl"/>
        </authorList>
    </citation>
    <scope>IDENTIFICATION</scope>
</reference>
<evidence type="ECO:0000256" key="10">
    <source>
        <dbReference type="ARBA" id="ARBA00022842"/>
    </source>
</evidence>
<dbReference type="GeneID" id="100026263"/>
<dbReference type="OrthoDB" id="6614653at2759"/>
<dbReference type="HOGENOM" id="CLU_000022_59_10_1"/>
<dbReference type="PANTHER" id="PTHR43605">
    <property type="entry name" value="ACYL-COENZYME A SYNTHETASE"/>
    <property type="match status" value="1"/>
</dbReference>
<comment type="subcellular location">
    <subcellularLocation>
        <location evidence="3">Mitochondrion</location>
    </subcellularLocation>
</comment>
<keyword evidence="9" id="KW-0067">ATP-binding</keyword>
<dbReference type="FunCoup" id="F6V733">
    <property type="interactions" value="14"/>
</dbReference>
<name>F6V733_MONDO</name>
<dbReference type="InterPro" id="IPR042099">
    <property type="entry name" value="ANL_N_sf"/>
</dbReference>
<feature type="domain" description="AMP-dependent synthetase/ligase" evidence="16">
    <location>
        <begin position="99"/>
        <end position="450"/>
    </location>
</feature>
<keyword evidence="12" id="KW-0443">Lipid metabolism</keyword>
<dbReference type="GO" id="GO:0046872">
    <property type="term" value="F:metal ion binding"/>
    <property type="evidence" value="ECO:0007669"/>
    <property type="project" value="UniProtKB-KW"/>
</dbReference>
<accession>F6V733</accession>
<reference evidence="18" key="3">
    <citation type="submission" date="2025-09" db="UniProtKB">
        <authorList>
            <consortium name="Ensembl"/>
        </authorList>
    </citation>
    <scope>IDENTIFICATION</scope>
</reference>
<evidence type="ECO:0000259" key="17">
    <source>
        <dbReference type="Pfam" id="PF13193"/>
    </source>
</evidence>
<evidence type="ECO:0000256" key="5">
    <source>
        <dbReference type="ARBA" id="ARBA00022598"/>
    </source>
</evidence>
<dbReference type="Pfam" id="PF00501">
    <property type="entry name" value="AMP-binding"/>
    <property type="match status" value="1"/>
</dbReference>
<dbReference type="OMA" id="PFNWALD"/>
<keyword evidence="11" id="KW-0809">Transit peptide</keyword>
<reference evidence="18 19" key="1">
    <citation type="journal article" date="2007" name="Nature">
        <title>Genome of the marsupial Monodelphis domestica reveals innovation in non-coding sequences.</title>
        <authorList>
            <person name="Mikkelsen T.S."/>
            <person name="Wakefield M.J."/>
            <person name="Aken B."/>
            <person name="Amemiya C.T."/>
            <person name="Chang J.L."/>
            <person name="Duke S."/>
            <person name="Garber M."/>
            <person name="Gentles A.J."/>
            <person name="Goodstadt L."/>
            <person name="Heger A."/>
            <person name="Jurka J."/>
            <person name="Kamal M."/>
            <person name="Mauceli E."/>
            <person name="Searle S.M."/>
            <person name="Sharpe T."/>
            <person name="Baker M.L."/>
            <person name="Batzer M.A."/>
            <person name="Benos P.V."/>
            <person name="Belov K."/>
            <person name="Clamp M."/>
            <person name="Cook A."/>
            <person name="Cuff J."/>
            <person name="Das R."/>
            <person name="Davidow L."/>
            <person name="Deakin J.E."/>
            <person name="Fazzari M.J."/>
            <person name="Glass J.L."/>
            <person name="Grabherr M."/>
            <person name="Greally J.M."/>
            <person name="Gu W."/>
            <person name="Hore T.A."/>
            <person name="Huttley G.A."/>
            <person name="Kleber M."/>
            <person name="Jirtle R.L."/>
            <person name="Koina E."/>
            <person name="Lee J.T."/>
            <person name="Mahony S."/>
            <person name="Marra M.A."/>
            <person name="Miller R.D."/>
            <person name="Nicholls R.D."/>
            <person name="Oda M."/>
            <person name="Papenfuss A.T."/>
            <person name="Parra Z.E."/>
            <person name="Pollock D.D."/>
            <person name="Ray D.A."/>
            <person name="Schein J.E."/>
            <person name="Speed T.P."/>
            <person name="Thompson K."/>
            <person name="VandeBerg J.L."/>
            <person name="Wade C.M."/>
            <person name="Walker J.A."/>
            <person name="Waters P.D."/>
            <person name="Webber C."/>
            <person name="Weidman J.R."/>
            <person name="Xie X."/>
            <person name="Zody M.C."/>
            <person name="Baldwin J."/>
            <person name="Abdouelleil A."/>
            <person name="Abdulkadir J."/>
            <person name="Abebe A."/>
            <person name="Abera B."/>
            <person name="Abreu J."/>
            <person name="Acer S.C."/>
            <person name="Aftuck L."/>
            <person name="Alexander A."/>
            <person name="An P."/>
            <person name="Anderson E."/>
            <person name="Anderson S."/>
            <person name="Arachi H."/>
            <person name="Azer M."/>
            <person name="Bachantsang P."/>
            <person name="Barry A."/>
            <person name="Bayul T."/>
            <person name="Berlin A."/>
            <person name="Bessette D."/>
            <person name="Bloom T."/>
            <person name="Bloom T."/>
            <person name="Boguslavskiy L."/>
            <person name="Bonnet C."/>
            <person name="Boukhgalter B."/>
            <person name="Bourzgui I."/>
            <person name="Brown A."/>
            <person name="Cahill P."/>
            <person name="Channer S."/>
            <person name="Cheshatsang Y."/>
            <person name="Chuda L."/>
            <person name="Citroen M."/>
            <person name="Collymore A."/>
            <person name="Cooke P."/>
            <person name="Costello M."/>
            <person name="D'Aco K."/>
            <person name="Daza R."/>
            <person name="De Haan G."/>
            <person name="DeGray S."/>
            <person name="DeMaso C."/>
            <person name="Dhargay N."/>
            <person name="Dooley K."/>
            <person name="Dooley E."/>
            <person name="Doricent M."/>
            <person name="Dorje P."/>
            <person name="Dorjee K."/>
            <person name="Dupes A."/>
            <person name="Elong R."/>
            <person name="Falk J."/>
            <person name="Farina A."/>
            <person name="Faro S."/>
            <person name="Ferguson D."/>
            <person name="Fisher S."/>
            <person name="Foley C.D."/>
            <person name="Franke A."/>
            <person name="Friedrich D."/>
            <person name="Gadbois L."/>
            <person name="Gearin G."/>
            <person name="Gearin C.R."/>
            <person name="Giannoukos G."/>
            <person name="Goode T."/>
            <person name="Graham J."/>
            <person name="Grandbois E."/>
            <person name="Grewal S."/>
            <person name="Gyaltsen K."/>
            <person name="Hafez N."/>
            <person name="Hagos B."/>
            <person name="Hall J."/>
            <person name="Henson C."/>
            <person name="Hollinger A."/>
            <person name="Honan T."/>
            <person name="Huard M.D."/>
            <person name="Hughes L."/>
            <person name="Hurhula B."/>
            <person name="Husby M.E."/>
            <person name="Kamat A."/>
            <person name="Kanga B."/>
            <person name="Kashin S."/>
            <person name="Khazanovich D."/>
            <person name="Kisner P."/>
            <person name="Lance K."/>
            <person name="Lara M."/>
            <person name="Lee W."/>
            <person name="Lennon N."/>
            <person name="Letendre F."/>
            <person name="LeVine R."/>
            <person name="Lipovsky A."/>
            <person name="Liu X."/>
            <person name="Liu J."/>
            <person name="Liu S."/>
            <person name="Lokyitsang T."/>
            <person name="Lokyitsang Y."/>
            <person name="Lubonja R."/>
            <person name="Lui A."/>
            <person name="MacDonald P."/>
            <person name="Magnisalis V."/>
            <person name="Maru K."/>
            <person name="Matthews C."/>
            <person name="McCusker W."/>
            <person name="McDonough S."/>
            <person name="Mehta T."/>
            <person name="Meldrim J."/>
            <person name="Meneus L."/>
            <person name="Mihai O."/>
            <person name="Mihalev A."/>
            <person name="Mihova T."/>
            <person name="Mittelman R."/>
            <person name="Mlenga V."/>
            <person name="Montmayeur A."/>
            <person name="Mulrain L."/>
            <person name="Navidi A."/>
            <person name="Naylor J."/>
            <person name="Negash T."/>
            <person name="Nguyen T."/>
            <person name="Nguyen N."/>
            <person name="Nicol R."/>
            <person name="Norbu C."/>
            <person name="Norbu N."/>
            <person name="Novod N."/>
            <person name="O'Neill B."/>
            <person name="Osman S."/>
            <person name="Markiewicz E."/>
            <person name="Oyono O.L."/>
            <person name="Patti C."/>
            <person name="Phunkhang P."/>
            <person name="Pierre F."/>
            <person name="Priest M."/>
            <person name="Raghuraman S."/>
            <person name="Rege F."/>
            <person name="Reyes R."/>
            <person name="Rise C."/>
            <person name="Rogov P."/>
            <person name="Ross K."/>
            <person name="Ryan E."/>
            <person name="Settipalli S."/>
            <person name="Shea T."/>
            <person name="Sherpa N."/>
            <person name="Shi L."/>
            <person name="Shih D."/>
            <person name="Sparrow T."/>
            <person name="Spaulding J."/>
            <person name="Stalker J."/>
            <person name="Stange-Thomann N."/>
            <person name="Stavropoulos S."/>
            <person name="Stone C."/>
            <person name="Strader C."/>
            <person name="Tesfaye S."/>
            <person name="Thomson T."/>
            <person name="Thoulutsang Y."/>
            <person name="Thoulutsang D."/>
            <person name="Topham K."/>
            <person name="Topping I."/>
            <person name="Tsamla T."/>
            <person name="Vassiliev H."/>
            <person name="Vo A."/>
            <person name="Wangchuk T."/>
            <person name="Wangdi T."/>
            <person name="Weiand M."/>
            <person name="Wilkinson J."/>
            <person name="Wilson A."/>
            <person name="Yadav S."/>
            <person name="Young G."/>
            <person name="Yu Q."/>
            <person name="Zembek L."/>
            <person name="Zhong D."/>
            <person name="Zimmer A."/>
            <person name="Zwirko Z."/>
            <person name="Jaffe D.B."/>
            <person name="Alvarez P."/>
            <person name="Brockman W."/>
            <person name="Butler J."/>
            <person name="Chin C."/>
            <person name="Gnerre S."/>
            <person name="MacCallum I."/>
            <person name="Graves J.A."/>
            <person name="Ponting C.P."/>
            <person name="Breen M."/>
            <person name="Samollow P.B."/>
            <person name="Lander E.S."/>
            <person name="Lindblad-Toh K."/>
        </authorList>
    </citation>
    <scope>NUCLEOTIDE SEQUENCE [LARGE SCALE GENOMIC DNA]</scope>
</reference>
<dbReference type="FunFam" id="3.30.300.30:FF:000005">
    <property type="entry name" value="Acyl-coenzyme A synthetase ACSM5, mitochondrial"/>
    <property type="match status" value="1"/>
</dbReference>
<keyword evidence="6" id="KW-0479">Metal-binding</keyword>
<dbReference type="Bgee" id="ENSMODG00000006801">
    <property type="expression patterns" value="Expressed in liver and 15 other cell types or tissues"/>
</dbReference>
<dbReference type="AlphaFoldDB" id="F6V733"/>
<evidence type="ECO:0000256" key="11">
    <source>
        <dbReference type="ARBA" id="ARBA00022946"/>
    </source>
</evidence>
<keyword evidence="7" id="KW-0547">Nucleotide-binding</keyword>
<keyword evidence="8" id="KW-0276">Fatty acid metabolism</keyword>
<dbReference type="InterPro" id="IPR000873">
    <property type="entry name" value="AMP-dep_synth/lig_dom"/>
</dbReference>
<evidence type="ECO:0000313" key="19">
    <source>
        <dbReference type="Proteomes" id="UP000002280"/>
    </source>
</evidence>
<dbReference type="PROSITE" id="PS00455">
    <property type="entry name" value="AMP_BINDING"/>
    <property type="match status" value="1"/>
</dbReference>
<dbReference type="eggNOG" id="KOG1175">
    <property type="taxonomic scope" value="Eukaryota"/>
</dbReference>
<evidence type="ECO:0000259" key="16">
    <source>
        <dbReference type="Pfam" id="PF00501"/>
    </source>
</evidence>
<keyword evidence="10" id="KW-0460">Magnesium</keyword>
<evidence type="ECO:0000256" key="7">
    <source>
        <dbReference type="ARBA" id="ARBA00022741"/>
    </source>
</evidence>
<sequence length="607" mass="68262">MPPIFHWLRGKKIPYFPSCPSRQVCGTMRLRLARLLLQPLWGSQAFYKPLRYVSIGLPRPQKTITDFEAILEGKQAIPEYFNFASDVLDMWTQMEKTGKRPPNPAFWWINGQGDEVKWSFEELGIQSRKAANVLSRVCNLRPGDRLLVILPRIPEWWLVNVACMRTGIIIIPGISQLTMKDIQYRLQASGAKAIVTIDSLAPQVDAISADCPSLRTKVLVSGSSRQGWLNFRELCQAAPEEHNCVKTKSQDPSVIYFTSGTSGAPKMLEHTQIGYGVGFSICARKFMDLTNSDIFWNTSDTGWVKTAWSSYSTWITGACLFTHELPKTDTSLILNTLCQMPITVFCCVPTMFQMIVQQDLSRYKFKSLRHCVAGGESLNPDVRTKWKSQTGVDLYEGYGQSETTLICGNQIGKKIKPGSMGKAFPPYDVQIVDDEGNILPPGKEGNIGIRIKPKLPICFFTGYLNNAEKTASCKRGDFYLTGDCAHMDEDGYFWFKGRMDDVINSSSYRIGPFEVESALSEHPAVAESAVVSSPDPIRGEVVKAFVVLNSNFINQDPGELTRELQDHVKRLTAPYKYPRKVEFVQELPKTVSGKIQRSILRKKEWGN</sequence>
<dbReference type="GO" id="GO:0031956">
    <property type="term" value="F:medium-chain fatty acid-CoA ligase activity"/>
    <property type="evidence" value="ECO:0007669"/>
    <property type="project" value="UniProtKB-EC"/>
</dbReference>
<dbReference type="InterPro" id="IPR051087">
    <property type="entry name" value="Mitochondrial_ACSM"/>
</dbReference>
<dbReference type="EC" id="6.2.1.2" evidence="14"/>
<evidence type="ECO:0000256" key="8">
    <source>
        <dbReference type="ARBA" id="ARBA00022832"/>
    </source>
</evidence>
<evidence type="ECO:0000256" key="6">
    <source>
        <dbReference type="ARBA" id="ARBA00022723"/>
    </source>
</evidence>
<feature type="domain" description="AMP-binding enzyme C-terminal" evidence="17">
    <location>
        <begin position="514"/>
        <end position="594"/>
    </location>
</feature>
<evidence type="ECO:0000256" key="3">
    <source>
        <dbReference type="ARBA" id="ARBA00004173"/>
    </source>
</evidence>
<evidence type="ECO:0000256" key="2">
    <source>
        <dbReference type="ARBA" id="ARBA00001946"/>
    </source>
</evidence>
<comment type="cofactor">
    <cofactor evidence="2">
        <name>Mg(2+)</name>
        <dbReference type="ChEBI" id="CHEBI:18420"/>
    </cofactor>
</comment>
<evidence type="ECO:0000256" key="15">
    <source>
        <dbReference type="ARBA" id="ARBA00048477"/>
    </source>
</evidence>
<comment type="catalytic activity">
    <reaction evidence="15">
        <text>a medium-chain fatty acid + ATP + CoA = a medium-chain fatty acyl-CoA + AMP + diphosphate</text>
        <dbReference type="Rhea" id="RHEA:48340"/>
        <dbReference type="ChEBI" id="CHEBI:30616"/>
        <dbReference type="ChEBI" id="CHEBI:33019"/>
        <dbReference type="ChEBI" id="CHEBI:57287"/>
        <dbReference type="ChEBI" id="CHEBI:59558"/>
        <dbReference type="ChEBI" id="CHEBI:90546"/>
        <dbReference type="ChEBI" id="CHEBI:456215"/>
        <dbReference type="EC" id="6.2.1.2"/>
    </reaction>
    <physiologicalReaction direction="left-to-right" evidence="15">
        <dbReference type="Rhea" id="RHEA:48341"/>
    </physiologicalReaction>
</comment>
<dbReference type="Pfam" id="PF13193">
    <property type="entry name" value="AMP-binding_C"/>
    <property type="match status" value="1"/>
</dbReference>
<keyword evidence="5" id="KW-0436">Ligase</keyword>
<dbReference type="SUPFAM" id="SSF56801">
    <property type="entry name" value="Acetyl-CoA synthetase-like"/>
    <property type="match status" value="1"/>
</dbReference>
<comment type="cofactor">
    <cofactor evidence="1">
        <name>Mn(2+)</name>
        <dbReference type="ChEBI" id="CHEBI:29035"/>
    </cofactor>
</comment>
<comment type="similarity">
    <text evidence="4">Belongs to the ATP-dependent AMP-binding enzyme family.</text>
</comment>
<evidence type="ECO:0000313" key="18">
    <source>
        <dbReference type="Ensembl" id="ENSMODP00000036859.3"/>
    </source>
</evidence>
<dbReference type="Gene3D" id="3.30.300.30">
    <property type="match status" value="1"/>
</dbReference>
<protein>
    <recommendedName>
        <fullName evidence="14">medium-chain acyl-CoA ligase</fullName>
        <ecNumber evidence="14">6.2.1.2</ecNumber>
    </recommendedName>
</protein>
<dbReference type="GeneTree" id="ENSGT00940000161148"/>
<evidence type="ECO:0000256" key="12">
    <source>
        <dbReference type="ARBA" id="ARBA00023098"/>
    </source>
</evidence>
<organism evidence="18 19">
    <name type="scientific">Monodelphis domestica</name>
    <name type="common">Gray short-tailed opossum</name>
    <dbReference type="NCBI Taxonomy" id="13616"/>
    <lineage>
        <taxon>Eukaryota</taxon>
        <taxon>Metazoa</taxon>
        <taxon>Chordata</taxon>
        <taxon>Craniata</taxon>
        <taxon>Vertebrata</taxon>
        <taxon>Euteleostomi</taxon>
        <taxon>Mammalia</taxon>
        <taxon>Metatheria</taxon>
        <taxon>Didelphimorphia</taxon>
        <taxon>Didelphidae</taxon>
        <taxon>Monodelphis</taxon>
    </lineage>
</organism>
<dbReference type="Proteomes" id="UP000002280">
    <property type="component" value="Chromosome 6"/>
</dbReference>
<evidence type="ECO:0000256" key="14">
    <source>
        <dbReference type="ARBA" id="ARBA00039009"/>
    </source>
</evidence>
<evidence type="ECO:0000256" key="1">
    <source>
        <dbReference type="ARBA" id="ARBA00001936"/>
    </source>
</evidence>